<dbReference type="AlphaFoldDB" id="A0A1I5R7G0"/>
<evidence type="ECO:0000256" key="1">
    <source>
        <dbReference type="SAM" id="SignalP"/>
    </source>
</evidence>
<dbReference type="EMBL" id="FOXQ01000001">
    <property type="protein sequence ID" value="SFP54267.1"/>
    <property type="molecule type" value="Genomic_DNA"/>
</dbReference>
<evidence type="ECO:0000259" key="3">
    <source>
        <dbReference type="Pfam" id="PF05193"/>
    </source>
</evidence>
<dbReference type="PANTHER" id="PTHR11851">
    <property type="entry name" value="METALLOPROTEASE"/>
    <property type="match status" value="1"/>
</dbReference>
<dbReference type="STRING" id="1465490.SAMN05444277_101106"/>
<organism evidence="4 5">
    <name type="scientific">Parafilimonas terrae</name>
    <dbReference type="NCBI Taxonomy" id="1465490"/>
    <lineage>
        <taxon>Bacteria</taxon>
        <taxon>Pseudomonadati</taxon>
        <taxon>Bacteroidota</taxon>
        <taxon>Chitinophagia</taxon>
        <taxon>Chitinophagales</taxon>
        <taxon>Chitinophagaceae</taxon>
        <taxon>Parafilimonas</taxon>
    </lineage>
</organism>
<dbReference type="InterPro" id="IPR007863">
    <property type="entry name" value="Peptidase_M16_C"/>
</dbReference>
<dbReference type="GO" id="GO:0046872">
    <property type="term" value="F:metal ion binding"/>
    <property type="evidence" value="ECO:0007669"/>
    <property type="project" value="InterPro"/>
</dbReference>
<dbReference type="Pfam" id="PF05193">
    <property type="entry name" value="Peptidase_M16_C"/>
    <property type="match status" value="1"/>
</dbReference>
<dbReference type="InterPro" id="IPR050361">
    <property type="entry name" value="MPP/UQCRC_Complex"/>
</dbReference>
<keyword evidence="1" id="KW-0732">Signal</keyword>
<dbReference type="Pfam" id="PF00675">
    <property type="entry name" value="Peptidase_M16"/>
    <property type="match status" value="1"/>
</dbReference>
<feature type="domain" description="Peptidase M16 C-terminal" evidence="3">
    <location>
        <begin position="205"/>
        <end position="376"/>
    </location>
</feature>
<keyword evidence="5" id="KW-1185">Reference proteome</keyword>
<feature type="signal peptide" evidence="1">
    <location>
        <begin position="1"/>
        <end position="23"/>
    </location>
</feature>
<dbReference type="PANTHER" id="PTHR11851:SF224">
    <property type="entry name" value="PROCESSING PROTEASE"/>
    <property type="match status" value="1"/>
</dbReference>
<sequence length="460" mass="49679">MKKITLYMLSATLLCSVAFTAKAQKQAPPEGGTPKDFVLPSKKQNTLPNGMRTTMVEYGTLPKVYVNLIIKTGNVQEASNQVWLSDLLGRLMNEGTTSLSATALAKKAAGMGGQVGVSVGSDQFTIYGSALSEYAPELVKLIADVAINPLLPASEIDRLRADLKRQLALNKSVPQSIAQEKFFNVMWGDTPYGTLYPTETMLDSYTIDDVKKFFNDNLGAKRSVLYVAGKFDEAATAKAATASFSKWKAGPEPSYPSISPNAAAGVSVIDRKGAPQTTVIIGLPVINPKNPDYLPLTIMNSLLGGSFASRITSNIRENKGYTYSPSSSISSHPSGAVWYEAADITSEHTIDAITEIKKEVVRLQTEAPSADELGGIQRYNAGIFVLQNSTPTGIISQLNFLDIYGLDDSYLTNRVKNIYAVTPQQVSDLTKKYLPTDKMAIVMVGDETSIKEQQSKAGNN</sequence>
<evidence type="ECO:0000313" key="5">
    <source>
        <dbReference type="Proteomes" id="UP000199031"/>
    </source>
</evidence>
<dbReference type="Gene3D" id="3.30.830.10">
    <property type="entry name" value="Metalloenzyme, LuxS/M16 peptidase-like"/>
    <property type="match status" value="2"/>
</dbReference>
<dbReference type="OrthoDB" id="9811314at2"/>
<evidence type="ECO:0000259" key="2">
    <source>
        <dbReference type="Pfam" id="PF00675"/>
    </source>
</evidence>
<protein>
    <submittedName>
        <fullName evidence="4">Predicted Zn-dependent peptidase</fullName>
    </submittedName>
</protein>
<dbReference type="Proteomes" id="UP000199031">
    <property type="component" value="Unassembled WGS sequence"/>
</dbReference>
<dbReference type="RefSeq" id="WP_090653460.1">
    <property type="nucleotide sequence ID" value="NZ_FOXQ01000001.1"/>
</dbReference>
<dbReference type="InterPro" id="IPR011765">
    <property type="entry name" value="Pept_M16_N"/>
</dbReference>
<gene>
    <name evidence="4" type="ORF">SAMN05444277_101106</name>
</gene>
<feature type="chain" id="PRO_5011595829" evidence="1">
    <location>
        <begin position="24"/>
        <end position="460"/>
    </location>
</feature>
<name>A0A1I5R7G0_9BACT</name>
<dbReference type="InterPro" id="IPR011249">
    <property type="entry name" value="Metalloenz_LuxS/M16"/>
</dbReference>
<accession>A0A1I5R7G0</accession>
<reference evidence="4 5" key="1">
    <citation type="submission" date="2016-10" db="EMBL/GenBank/DDBJ databases">
        <authorList>
            <person name="de Groot N.N."/>
        </authorList>
    </citation>
    <scope>NUCLEOTIDE SEQUENCE [LARGE SCALE GENOMIC DNA]</scope>
    <source>
        <strain evidence="4 5">DSM 28286</strain>
    </source>
</reference>
<dbReference type="SUPFAM" id="SSF63411">
    <property type="entry name" value="LuxS/MPP-like metallohydrolase"/>
    <property type="match status" value="2"/>
</dbReference>
<feature type="domain" description="Peptidase M16 N-terminal" evidence="2">
    <location>
        <begin position="62"/>
        <end position="193"/>
    </location>
</feature>
<proteinExistence type="predicted"/>
<evidence type="ECO:0000313" key="4">
    <source>
        <dbReference type="EMBL" id="SFP54267.1"/>
    </source>
</evidence>